<sequence>MKKRLLVGLLLFELVSTSAFAFDDTGLAELAVLSRADDVAYRPVATTVASHRASRTLKSVENEFEKRQTSHDNVYQDDGEAVVDNSNAVVSPRVVDHWNSYYDFLINEGSYKFWAIFQLATAALLIYSGFAALYYAKINPQFNEDTDEDLLFRKRRRRRSIGEKYRPSKDRPFFGLDPQVLQRIIDAVATEFH</sequence>
<comment type="caution">
    <text evidence="3">The sequence shown here is derived from an EMBL/GenBank/DDBJ whole genome shotgun (WGS) entry which is preliminary data.</text>
</comment>
<evidence type="ECO:0000313" key="3">
    <source>
        <dbReference type="EMBL" id="KAL3397390.1"/>
    </source>
</evidence>
<evidence type="ECO:0000256" key="1">
    <source>
        <dbReference type="SAM" id="Phobius"/>
    </source>
</evidence>
<gene>
    <name evidence="3" type="ORF">TKK_008951</name>
</gene>
<keyword evidence="1" id="KW-0812">Transmembrane</keyword>
<name>A0ABD2WWS1_9HYME</name>
<keyword evidence="4" id="KW-1185">Reference proteome</keyword>
<dbReference type="Proteomes" id="UP001627154">
    <property type="component" value="Unassembled WGS sequence"/>
</dbReference>
<evidence type="ECO:0000256" key="2">
    <source>
        <dbReference type="SAM" id="SignalP"/>
    </source>
</evidence>
<keyword evidence="2" id="KW-0732">Signal</keyword>
<feature type="chain" id="PRO_5044862815" description="Transmembrane protein" evidence="2">
    <location>
        <begin position="22"/>
        <end position="193"/>
    </location>
</feature>
<reference evidence="3 4" key="1">
    <citation type="journal article" date="2024" name="bioRxiv">
        <title>A reference genome for Trichogramma kaykai: A tiny desert-dwelling parasitoid wasp with competing sex-ratio distorters.</title>
        <authorList>
            <person name="Culotta J."/>
            <person name="Lindsey A.R."/>
        </authorList>
    </citation>
    <scope>NUCLEOTIDE SEQUENCE [LARGE SCALE GENOMIC DNA]</scope>
    <source>
        <strain evidence="3 4">KSX58</strain>
    </source>
</reference>
<feature type="signal peptide" evidence="2">
    <location>
        <begin position="1"/>
        <end position="21"/>
    </location>
</feature>
<dbReference type="EMBL" id="JBJJXI010000066">
    <property type="protein sequence ID" value="KAL3397390.1"/>
    <property type="molecule type" value="Genomic_DNA"/>
</dbReference>
<proteinExistence type="predicted"/>
<keyword evidence="1" id="KW-0472">Membrane</keyword>
<dbReference type="AlphaFoldDB" id="A0ABD2WWS1"/>
<keyword evidence="1" id="KW-1133">Transmembrane helix</keyword>
<accession>A0ABD2WWS1</accession>
<feature type="transmembrane region" description="Helical" evidence="1">
    <location>
        <begin position="113"/>
        <end position="136"/>
    </location>
</feature>
<evidence type="ECO:0000313" key="4">
    <source>
        <dbReference type="Proteomes" id="UP001627154"/>
    </source>
</evidence>
<evidence type="ECO:0008006" key="5">
    <source>
        <dbReference type="Google" id="ProtNLM"/>
    </source>
</evidence>
<organism evidence="3 4">
    <name type="scientific">Trichogramma kaykai</name>
    <dbReference type="NCBI Taxonomy" id="54128"/>
    <lineage>
        <taxon>Eukaryota</taxon>
        <taxon>Metazoa</taxon>
        <taxon>Ecdysozoa</taxon>
        <taxon>Arthropoda</taxon>
        <taxon>Hexapoda</taxon>
        <taxon>Insecta</taxon>
        <taxon>Pterygota</taxon>
        <taxon>Neoptera</taxon>
        <taxon>Endopterygota</taxon>
        <taxon>Hymenoptera</taxon>
        <taxon>Apocrita</taxon>
        <taxon>Proctotrupomorpha</taxon>
        <taxon>Chalcidoidea</taxon>
        <taxon>Trichogrammatidae</taxon>
        <taxon>Trichogramma</taxon>
    </lineage>
</organism>
<protein>
    <recommendedName>
        <fullName evidence="5">Transmembrane protein</fullName>
    </recommendedName>
</protein>